<feature type="binding site" evidence="13">
    <location>
        <position position="103"/>
    </location>
    <ligand>
        <name>Zn(2+)</name>
        <dbReference type="ChEBI" id="CHEBI:29105"/>
        <label>2</label>
    </ligand>
</feature>
<feature type="coiled-coil region" evidence="15">
    <location>
        <begin position="684"/>
        <end position="711"/>
    </location>
</feature>
<keyword evidence="2 13" id="KW-0240">DNA-directed RNA polymerase</keyword>
<gene>
    <name evidence="13" type="primary">rpo1N</name>
    <name evidence="13" type="synonym">rpoA1</name>
    <name evidence="17" type="ORF">TES1_0328</name>
</gene>
<dbReference type="Pfam" id="PF04997">
    <property type="entry name" value="RNA_pol_Rpb1_1"/>
    <property type="match status" value="1"/>
</dbReference>
<dbReference type="FunFam" id="2.40.40.20:FF:000019">
    <property type="entry name" value="DNA-directed RNA polymerase II subunit RPB1"/>
    <property type="match status" value="1"/>
</dbReference>
<dbReference type="Gene3D" id="3.30.1490.180">
    <property type="entry name" value="RNA polymerase ii"/>
    <property type="match status" value="1"/>
</dbReference>
<dbReference type="GO" id="GO:0000287">
    <property type="term" value="F:magnesium ion binding"/>
    <property type="evidence" value="ECO:0007669"/>
    <property type="project" value="UniProtKB-UniRule"/>
</dbReference>
<dbReference type="GO" id="GO:0005737">
    <property type="term" value="C:cytoplasm"/>
    <property type="evidence" value="ECO:0007669"/>
    <property type="project" value="UniProtKB-SubCell"/>
</dbReference>
<dbReference type="GO" id="GO:0000428">
    <property type="term" value="C:DNA-directed RNA polymerase complex"/>
    <property type="evidence" value="ECO:0007669"/>
    <property type="project" value="UniProtKB-KW"/>
</dbReference>
<feature type="binding site" evidence="13">
    <location>
        <position position="461"/>
    </location>
    <ligand>
        <name>Mg(2+)</name>
        <dbReference type="ChEBI" id="CHEBI:18420"/>
    </ligand>
</feature>
<evidence type="ECO:0000256" key="7">
    <source>
        <dbReference type="ARBA" id="ARBA00022833"/>
    </source>
</evidence>
<comment type="subcellular location">
    <subcellularLocation>
        <location evidence="13">Cytoplasm</location>
    </subcellularLocation>
</comment>
<dbReference type="Gene3D" id="6.20.50.80">
    <property type="match status" value="1"/>
</dbReference>
<dbReference type="InterPro" id="IPR045867">
    <property type="entry name" value="DNA-dir_RpoC_beta_prime"/>
</dbReference>
<comment type="similarity">
    <text evidence="1 13 14">Belongs to the RNA polymerase beta' chain family.</text>
</comment>
<comment type="cofactor">
    <cofactor evidence="13">
        <name>Zn(2+)</name>
        <dbReference type="ChEBI" id="CHEBI:29105"/>
    </cofactor>
    <text evidence="13">Binds at least 2 Zn(2+) per subunit.</text>
</comment>
<dbReference type="InterPro" id="IPR044893">
    <property type="entry name" value="RNA_pol_Rpb1_clamp_domain"/>
</dbReference>
<evidence type="ECO:0000256" key="13">
    <source>
        <dbReference type="HAMAP-Rule" id="MF_00863"/>
    </source>
</evidence>
<dbReference type="InterPro" id="IPR042102">
    <property type="entry name" value="RNA_pol_Rpb1_3_sf"/>
</dbReference>
<evidence type="ECO:0000256" key="15">
    <source>
        <dbReference type="SAM" id="Coils"/>
    </source>
</evidence>
<evidence type="ECO:0000256" key="1">
    <source>
        <dbReference type="ARBA" id="ARBA00006460"/>
    </source>
</evidence>
<evidence type="ECO:0000313" key="17">
    <source>
        <dbReference type="EMBL" id="AHF79722.1"/>
    </source>
</evidence>
<feature type="binding site" evidence="13">
    <location>
        <position position="73"/>
    </location>
    <ligand>
        <name>Zn(2+)</name>
        <dbReference type="ChEBI" id="CHEBI:29105"/>
        <label>1</label>
    </ligand>
</feature>
<dbReference type="FunFam" id="4.10.860.120:FF:000003">
    <property type="entry name" value="DNA-directed RNA polymerase subunit"/>
    <property type="match status" value="1"/>
</dbReference>
<reference evidence="17 18" key="1">
    <citation type="journal article" date="2014" name="Int. J. Syst. Evol. Microbiol.">
        <title>Thermococcus paralvinellae sp. nov. and Thermococcus cleftensis sp. nov. of hyperthermophilic heterotrophs from deep-sea hydrothermal vents.</title>
        <authorList>
            <person name="Hensley S.A."/>
            <person name="Jung J.H."/>
            <person name="Park C.S."/>
            <person name="Holden J.F."/>
        </authorList>
    </citation>
    <scope>NUCLEOTIDE SEQUENCE [LARGE SCALE GENOMIC DNA]</scope>
    <source>
        <strain evidence="17 18">ES1</strain>
    </source>
</reference>
<dbReference type="Gene3D" id="1.10.274.100">
    <property type="entry name" value="RNA polymerase Rpb1, domain 3"/>
    <property type="match status" value="1"/>
</dbReference>
<keyword evidence="5 13" id="KW-0548">Nucleotidyltransferase</keyword>
<evidence type="ECO:0000256" key="9">
    <source>
        <dbReference type="ARBA" id="ARBA00023125"/>
    </source>
</evidence>
<evidence type="ECO:0000256" key="4">
    <source>
        <dbReference type="ARBA" id="ARBA00022679"/>
    </source>
</evidence>
<dbReference type="InterPro" id="IPR007066">
    <property type="entry name" value="RNA_pol_Rpb1_3"/>
</dbReference>
<feature type="binding site" evidence="13">
    <location>
        <position position="60"/>
    </location>
    <ligand>
        <name>Zn(2+)</name>
        <dbReference type="ChEBI" id="CHEBI:29105"/>
        <label>1</label>
    </ligand>
</feature>
<name>W0I4P8_9EURY</name>
<dbReference type="KEGG" id="ths:TES1_0328"/>
<feature type="binding site" evidence="13">
    <location>
        <position position="63"/>
    </location>
    <ligand>
        <name>Zn(2+)</name>
        <dbReference type="ChEBI" id="CHEBI:29105"/>
        <label>1</label>
    </ligand>
</feature>
<feature type="domain" description="RNA polymerase N-terminal" evidence="16">
    <location>
        <begin position="211"/>
        <end position="515"/>
    </location>
</feature>
<dbReference type="Gene3D" id="6.10.250.2940">
    <property type="match status" value="1"/>
</dbReference>
<evidence type="ECO:0000313" key="18">
    <source>
        <dbReference type="Proteomes" id="UP000019027"/>
    </source>
</evidence>
<feature type="binding site" evidence="13">
    <location>
        <position position="100"/>
    </location>
    <ligand>
        <name>Zn(2+)</name>
        <dbReference type="ChEBI" id="CHEBI:29105"/>
        <label>2</label>
    </ligand>
</feature>
<comment type="function">
    <text evidence="14">DNA-dependent RNA polymerase catalyzes the transcription of DNA into RNA using the four ribonucleoside triphosphates as substrates.</text>
</comment>
<proteinExistence type="inferred from homology"/>
<organism evidence="17 18">
    <name type="scientific">Thermococcus paralvinellae</name>
    <dbReference type="NCBI Taxonomy" id="582419"/>
    <lineage>
        <taxon>Archaea</taxon>
        <taxon>Methanobacteriati</taxon>
        <taxon>Methanobacteriota</taxon>
        <taxon>Thermococci</taxon>
        <taxon>Thermococcales</taxon>
        <taxon>Thermococcaceae</taxon>
        <taxon>Thermococcus</taxon>
    </lineage>
</organism>
<evidence type="ECO:0000256" key="8">
    <source>
        <dbReference type="ARBA" id="ARBA00022842"/>
    </source>
</evidence>
<keyword evidence="15" id="KW-0175">Coiled coil</keyword>
<dbReference type="InterPro" id="IPR038120">
    <property type="entry name" value="Rpb1_funnel_sf"/>
</dbReference>
<dbReference type="InterPro" id="IPR012758">
    <property type="entry name" value="RPO1N"/>
</dbReference>
<feature type="binding site" evidence="13">
    <location>
        <position position="465"/>
    </location>
    <ligand>
        <name>Mg(2+)</name>
        <dbReference type="ChEBI" id="CHEBI:18420"/>
    </ligand>
</feature>
<comment type="catalytic activity">
    <reaction evidence="11 13 14">
        <text>RNA(n) + a ribonucleoside 5'-triphosphate = RNA(n+1) + diphosphate</text>
        <dbReference type="Rhea" id="RHEA:21248"/>
        <dbReference type="Rhea" id="RHEA-COMP:14527"/>
        <dbReference type="Rhea" id="RHEA-COMP:17342"/>
        <dbReference type="ChEBI" id="CHEBI:33019"/>
        <dbReference type="ChEBI" id="CHEBI:61557"/>
        <dbReference type="ChEBI" id="CHEBI:140395"/>
        <dbReference type="EC" id="2.7.7.6"/>
    </reaction>
</comment>
<dbReference type="CDD" id="cd02582">
    <property type="entry name" value="RNAP_archeal_A"/>
    <property type="match status" value="1"/>
</dbReference>
<dbReference type="NCBIfam" id="NF006336">
    <property type="entry name" value="PRK08566.1"/>
    <property type="match status" value="1"/>
</dbReference>
<feature type="binding site" evidence="13">
    <location>
        <position position="70"/>
    </location>
    <ligand>
        <name>Zn(2+)</name>
        <dbReference type="ChEBI" id="CHEBI:29105"/>
        <label>1</label>
    </ligand>
</feature>
<evidence type="ECO:0000256" key="10">
    <source>
        <dbReference type="ARBA" id="ARBA00023163"/>
    </source>
</evidence>
<evidence type="ECO:0000256" key="5">
    <source>
        <dbReference type="ARBA" id="ARBA00022695"/>
    </source>
</evidence>
<dbReference type="Pfam" id="PF05000">
    <property type="entry name" value="RNA_pol_Rpb1_4"/>
    <property type="match status" value="1"/>
</dbReference>
<dbReference type="EMBL" id="CP006965">
    <property type="protein sequence ID" value="AHF79722.1"/>
    <property type="molecule type" value="Genomic_DNA"/>
</dbReference>
<dbReference type="Pfam" id="PF00623">
    <property type="entry name" value="RNA_pol_Rpb1_2"/>
    <property type="match status" value="1"/>
</dbReference>
<comment type="cofactor">
    <cofactor evidence="13">
        <name>Mg(2+)</name>
        <dbReference type="ChEBI" id="CHEBI:18420"/>
    </cofactor>
</comment>
<dbReference type="Proteomes" id="UP000019027">
    <property type="component" value="Chromosome"/>
</dbReference>
<protein>
    <recommendedName>
        <fullName evidence="13">DNA-directed RNA polymerase subunit Rpo1N</fullName>
        <ecNumber evidence="13">2.7.7.6</ecNumber>
    </recommendedName>
    <alternativeName>
        <fullName evidence="13">DNA-directed RNA polymerase subunit A'</fullName>
    </alternativeName>
</protein>
<evidence type="ECO:0000259" key="16">
    <source>
        <dbReference type="SMART" id="SM00663"/>
    </source>
</evidence>
<dbReference type="SMART" id="SM00663">
    <property type="entry name" value="RPOLA_N"/>
    <property type="match status" value="1"/>
</dbReference>
<dbReference type="InterPro" id="IPR007080">
    <property type="entry name" value="RNA_pol_Rpb1_1"/>
</dbReference>
<dbReference type="PANTHER" id="PTHR19376:SF32">
    <property type="entry name" value="DNA-DIRECTED RNA POLYMERASE III SUBUNIT RPC1"/>
    <property type="match status" value="1"/>
</dbReference>
<evidence type="ECO:0000256" key="6">
    <source>
        <dbReference type="ARBA" id="ARBA00022723"/>
    </source>
</evidence>
<dbReference type="HOGENOM" id="CLU_000487_3_1_2"/>
<dbReference type="InterPro" id="IPR007083">
    <property type="entry name" value="RNA_pol_Rpb1_4"/>
</dbReference>
<dbReference type="HAMAP" id="MF_00863">
    <property type="entry name" value="RNApol_arch_Rpo1N"/>
    <property type="match status" value="1"/>
</dbReference>
<dbReference type="EC" id="2.7.7.6" evidence="13"/>
<dbReference type="GO" id="GO:0003899">
    <property type="term" value="F:DNA-directed RNA polymerase activity"/>
    <property type="evidence" value="ECO:0007669"/>
    <property type="project" value="UniProtKB-UniRule"/>
</dbReference>
<keyword evidence="3 13" id="KW-0963">Cytoplasm</keyword>
<evidence type="ECO:0000256" key="12">
    <source>
        <dbReference type="ARBA" id="ARBA00053389"/>
    </source>
</evidence>
<dbReference type="InterPro" id="IPR006592">
    <property type="entry name" value="RNA_pol_N"/>
</dbReference>
<feature type="binding site" evidence="13">
    <location>
        <position position="150"/>
    </location>
    <ligand>
        <name>Zn(2+)</name>
        <dbReference type="ChEBI" id="CHEBI:29105"/>
        <label>2</label>
    </ligand>
</feature>
<keyword evidence="10 13" id="KW-0804">Transcription</keyword>
<dbReference type="RefSeq" id="WP_042682644.1">
    <property type="nucleotide sequence ID" value="NZ_CP006965.1"/>
</dbReference>
<dbReference type="PANTHER" id="PTHR19376">
    <property type="entry name" value="DNA-DIRECTED RNA POLYMERASE"/>
    <property type="match status" value="1"/>
</dbReference>
<evidence type="ECO:0000256" key="14">
    <source>
        <dbReference type="RuleBase" id="RU004279"/>
    </source>
</evidence>
<comment type="subunit">
    <text evidence="13">Part of the RNA polymerase complex.</text>
</comment>
<sequence>MQSIKKVIGSIEFGVLSPQEIRKMSAAEITVPDTYDDDGYPIEGGLMDKRLGVIDPGLRCETCGARYGECPGHFGHIELARPVIHVGFAKTIYRILESTCRECGRIKLTDEEIEEYMKKFELVGDRKKTKDKLIKEIHKKAKERMVCPHCGAPQFPLKFERPTIYWEIRKDEQGNEYRHRMMPTEVRDRLEKIPDKDLPLLGLHPEKSRPEWMVLTVLPVPPVTVRPSITLESGIRAEDDLTHKLVDIIRINNRLKTNIEAGAPQLIIEDLWDLLQYHVTTYINNETSGVPAAKHKSGRPLKTLAQRLKGKEGRFRGNLSGKRVNFSARTVISPDPMLSINEVGVPIEIAMELTVPEKVTDFNLEKLRKMVLNGPEKYPGANYVIDPQGRRIRLMESNRETIADMLDIGWTVERHLMDGDIVLFNRQPSLHRMSIMAHRVRVMPYKTFRLNLAVCPPYNADFDGDEMNLHVPQTEEAQAEARILMEVQNHIISPRYGGPIIGGIQDHISGGYLLTREGAYFTRIEVEQMLMFAGIDVSKLPEPDKVENGIEYWSGKTIFSLLLPENLILWYENKLGANESKKRKILEALDKLFLEKKEEVIEEIKRNSDDGFVVIIDGKLLSGAIDKKAYGREDGKILDIIVREYGVERARQFLDQVTKLAIWVITHKGFTTAIDDEDLPEEAMDRIKEIIREAEERVKRLIEAYKAGELEPLPGKTLEETLESKIMAVLAEARDNAGKVAEQYLGMNNFAVIMAKTGARGKILNITQMAALLGQQSIRGKRLYRGYRGRVLSHFKPGDLGARARGFVINSYKSGLTPQEYFFHAMGGREGLVDTAVRTAQSGYMQRRLINALQDLKVDYDGTVRDPTGIIVQFRYGEDGVDPMKSWQGKTVDIDRVIVRSLIKLRANSKR</sequence>
<dbReference type="GO" id="GO:0008270">
    <property type="term" value="F:zinc ion binding"/>
    <property type="evidence" value="ECO:0007669"/>
    <property type="project" value="UniProtKB-UniRule"/>
</dbReference>
<dbReference type="GeneID" id="24907135"/>
<dbReference type="SUPFAM" id="SSF64484">
    <property type="entry name" value="beta and beta-prime subunits of DNA dependent RNA-polymerase"/>
    <property type="match status" value="1"/>
</dbReference>
<dbReference type="InterPro" id="IPR007081">
    <property type="entry name" value="RNA_pol_Rpb1_5"/>
</dbReference>
<evidence type="ECO:0000256" key="2">
    <source>
        <dbReference type="ARBA" id="ARBA00022478"/>
    </source>
</evidence>
<dbReference type="OrthoDB" id="371812at2157"/>
<evidence type="ECO:0000256" key="3">
    <source>
        <dbReference type="ARBA" id="ARBA00022490"/>
    </source>
</evidence>
<dbReference type="GO" id="GO:0006351">
    <property type="term" value="P:DNA-templated transcription"/>
    <property type="evidence" value="ECO:0007669"/>
    <property type="project" value="UniProtKB-UniRule"/>
</dbReference>
<feature type="binding site" evidence="13">
    <location>
        <position position="147"/>
    </location>
    <ligand>
        <name>Zn(2+)</name>
        <dbReference type="ChEBI" id="CHEBI:29105"/>
        <label>2</label>
    </ligand>
</feature>
<feature type="binding site" evidence="13">
    <location>
        <position position="463"/>
    </location>
    <ligand>
        <name>Mg(2+)</name>
        <dbReference type="ChEBI" id="CHEBI:18420"/>
    </ligand>
</feature>
<keyword evidence="4 13" id="KW-0808">Transferase</keyword>
<keyword evidence="9 13" id="KW-0238">DNA-binding</keyword>
<keyword evidence="18" id="KW-1185">Reference proteome</keyword>
<keyword evidence="7 13" id="KW-0862">Zinc</keyword>
<evidence type="ECO:0000256" key="11">
    <source>
        <dbReference type="ARBA" id="ARBA00048552"/>
    </source>
</evidence>
<dbReference type="GO" id="GO:0003677">
    <property type="term" value="F:DNA binding"/>
    <property type="evidence" value="ECO:0007669"/>
    <property type="project" value="UniProtKB-UniRule"/>
</dbReference>
<dbReference type="STRING" id="582419.TES1_0328"/>
<keyword evidence="8 13" id="KW-0460">Magnesium</keyword>
<dbReference type="Pfam" id="PF04998">
    <property type="entry name" value="RNA_pol_Rpb1_5"/>
    <property type="match status" value="1"/>
</dbReference>
<dbReference type="Gene3D" id="2.40.40.20">
    <property type="match status" value="1"/>
</dbReference>
<dbReference type="Gene3D" id="1.10.132.30">
    <property type="match status" value="1"/>
</dbReference>
<comment type="function">
    <text evidence="12 13">DNA-dependent RNA polymerase (RNAP) catalyzes the transcription of DNA into RNA using the four ribonucleoside triphosphates as substrates. Forms the clamp head domain.</text>
</comment>
<dbReference type="Pfam" id="PF04983">
    <property type="entry name" value="RNA_pol_Rpb1_3"/>
    <property type="match status" value="1"/>
</dbReference>
<dbReference type="AlphaFoldDB" id="W0I4P8"/>
<dbReference type="InterPro" id="IPR000722">
    <property type="entry name" value="RNA_pol_asu"/>
</dbReference>
<accession>W0I4P8</accession>
<dbReference type="Gene3D" id="4.10.860.120">
    <property type="entry name" value="RNA polymerase II, clamp domain"/>
    <property type="match status" value="2"/>
</dbReference>
<keyword evidence="6 13" id="KW-0479">Metal-binding</keyword>
<dbReference type="NCBIfam" id="TIGR02390">
    <property type="entry name" value="RNA_pol_rpoA1"/>
    <property type="match status" value="1"/>
</dbReference>